<dbReference type="InterPro" id="IPR011047">
    <property type="entry name" value="Quinoprotein_ADH-like_sf"/>
</dbReference>
<evidence type="ECO:0000259" key="1">
    <source>
        <dbReference type="Pfam" id="PF07833"/>
    </source>
</evidence>
<gene>
    <name evidence="2" type="ORF">Bccel_5180</name>
</gene>
<dbReference type="OrthoDB" id="9788327at2"/>
<dbReference type="SMART" id="SM00564">
    <property type="entry name" value="PQQ"/>
    <property type="match status" value="4"/>
</dbReference>
<accession>A0A0L6JVP1</accession>
<dbReference type="AlphaFoldDB" id="A0A0L6JVP1"/>
<organism evidence="2 3">
    <name type="scientific">Pseudobacteroides cellulosolvens ATCC 35603 = DSM 2933</name>
    <dbReference type="NCBI Taxonomy" id="398512"/>
    <lineage>
        <taxon>Bacteria</taxon>
        <taxon>Bacillati</taxon>
        <taxon>Bacillota</taxon>
        <taxon>Clostridia</taxon>
        <taxon>Eubacteriales</taxon>
        <taxon>Oscillospiraceae</taxon>
        <taxon>Pseudobacteroides</taxon>
    </lineage>
</organism>
<dbReference type="InterPro" id="IPR018391">
    <property type="entry name" value="PQQ_b-propeller_rpt"/>
</dbReference>
<keyword evidence="3" id="KW-1185">Reference proteome</keyword>
<dbReference type="InterPro" id="IPR036582">
    <property type="entry name" value="Mao_N_sf"/>
</dbReference>
<dbReference type="eggNOG" id="COG1520">
    <property type="taxonomic scope" value="Bacteria"/>
</dbReference>
<dbReference type="Pfam" id="PF07833">
    <property type="entry name" value="Cu_amine_oxidN1"/>
    <property type="match status" value="1"/>
</dbReference>
<evidence type="ECO:0000313" key="3">
    <source>
        <dbReference type="Proteomes" id="UP000036923"/>
    </source>
</evidence>
<dbReference type="Gene3D" id="2.130.10.10">
    <property type="entry name" value="YVTN repeat-like/Quinoprotein amine dehydrogenase"/>
    <property type="match status" value="1"/>
</dbReference>
<dbReference type="SUPFAM" id="SSF50998">
    <property type="entry name" value="Quinoprotein alcohol dehydrogenase-like"/>
    <property type="match status" value="1"/>
</dbReference>
<protein>
    <submittedName>
        <fullName evidence="2">Copper amine oxidase-like domain-containing protein</fullName>
    </submittedName>
</protein>
<comment type="caution">
    <text evidence="2">The sequence shown here is derived from an EMBL/GenBank/DDBJ whole genome shotgun (WGS) entry which is preliminary data.</text>
</comment>
<sequence length="649" mass="73073">MGKTGKSAKVLFCVLIILNLLVLNYAGIYAQQSYPYHGKRLNYNKTTPIDFITYDVYGQEANKLPKFVNPGQFDIKWRYDIDLPSNAIKGPNGTIYLISLDGVLYAIDPNGERLWGRKIKSYSNLTLCPDGTIYAVSQDSIIDTDAQSKAEVYAFNQKGNEVCSYTIKNPISYYGGYCLAGDEKGNLIIPTEDGIFSYDKKGNLNWKNTDILKMEDTFSIKYSNVQSIRAMSSENIIIVTNDKVYSLNSSGKVNWSINNSYFGLEIYSNELGYIYNRDGKYNIADTKNGHVLTDAEIKKLNIKDFPSKTSWAGGYYYNNFLTDRKDKNYNKGIVSYDNNNKVKWVYTVPSGFNGYACDIAADMDGNVYFSDYGGNLYSLDKDGNERYMFLRHKSMMSSSQIIVANNGDVVWITDEIGAICIGTKSIRVLIDDEEVNFSNKPFIDSGTTLVPFRPVFEKLGITINWDAKTKTISASNDELTMTMQAGSKSCNVNGSKKELSVAPKIINGSTYIPLRFISETTKKEVSWDQKTKIIYIGSAEQQIKHIVDQFFSYLNKKDYKGINSLFNIDELTDVDDSYRVIDKALNGVLMCNDIKVQININSDIKATAQTSYNLTTAKGFNLYNTENITTTFNFVKTQGRGWKISSVSK</sequence>
<dbReference type="eggNOG" id="COG3858">
    <property type="taxonomic scope" value="Bacteria"/>
</dbReference>
<dbReference type="Gene3D" id="3.30.457.10">
    <property type="entry name" value="Copper amine oxidase-like, N-terminal domain"/>
    <property type="match status" value="1"/>
</dbReference>
<name>A0A0L6JVP1_9FIRM</name>
<dbReference type="Gene3D" id="2.40.10.480">
    <property type="match status" value="1"/>
</dbReference>
<feature type="domain" description="Copper amine oxidase-like N-terminal" evidence="1">
    <location>
        <begin position="430"/>
        <end position="536"/>
    </location>
</feature>
<dbReference type="EMBL" id="LGTC01000001">
    <property type="protein sequence ID" value="KNY29903.1"/>
    <property type="molecule type" value="Genomic_DNA"/>
</dbReference>
<reference evidence="3" key="1">
    <citation type="submission" date="2015-07" db="EMBL/GenBank/DDBJ databases">
        <title>Near-Complete Genome Sequence of the Cellulolytic Bacterium Bacteroides (Pseudobacteroides) cellulosolvens ATCC 35603.</title>
        <authorList>
            <person name="Dassa B."/>
            <person name="Utturkar S.M."/>
            <person name="Klingeman D.M."/>
            <person name="Hurt R.A."/>
            <person name="Keller M."/>
            <person name="Xu J."/>
            <person name="Reddy Y.H.K."/>
            <person name="Borovok I."/>
            <person name="Grinberg I.R."/>
            <person name="Lamed R."/>
            <person name="Zhivin O."/>
            <person name="Bayer E.A."/>
            <person name="Brown S.D."/>
        </authorList>
    </citation>
    <scope>NUCLEOTIDE SEQUENCE [LARGE SCALE GENOMIC DNA]</scope>
    <source>
        <strain evidence="3">DSM 2933</strain>
    </source>
</reference>
<dbReference type="STRING" id="398512.Bccel_5180"/>
<dbReference type="RefSeq" id="WP_050753837.1">
    <property type="nucleotide sequence ID" value="NZ_JQKC01000022.1"/>
</dbReference>
<dbReference type="InterPro" id="IPR012854">
    <property type="entry name" value="Cu_amine_oxidase-like_N"/>
</dbReference>
<dbReference type="Proteomes" id="UP000036923">
    <property type="component" value="Unassembled WGS sequence"/>
</dbReference>
<dbReference type="InterPro" id="IPR015943">
    <property type="entry name" value="WD40/YVTN_repeat-like_dom_sf"/>
</dbReference>
<proteinExistence type="predicted"/>
<dbReference type="SUPFAM" id="SSF55383">
    <property type="entry name" value="Copper amine oxidase, domain N"/>
    <property type="match status" value="1"/>
</dbReference>
<evidence type="ECO:0000313" key="2">
    <source>
        <dbReference type="EMBL" id="KNY29903.1"/>
    </source>
</evidence>